<protein>
    <submittedName>
        <fullName evidence="2">Putative low-complexity protein</fullName>
    </submittedName>
</protein>
<dbReference type="STRING" id="1123501.Wenmar_01190"/>
<evidence type="ECO:0000256" key="1">
    <source>
        <dbReference type="SAM" id="MobiDB-lite"/>
    </source>
</evidence>
<comment type="caution">
    <text evidence="2">The sequence shown here is derived from an EMBL/GenBank/DDBJ whole genome shotgun (WGS) entry which is preliminary data.</text>
</comment>
<dbReference type="eggNOG" id="COG1357">
    <property type="taxonomic scope" value="Bacteria"/>
</dbReference>
<feature type="region of interest" description="Disordered" evidence="1">
    <location>
        <begin position="56"/>
        <end position="100"/>
    </location>
</feature>
<evidence type="ECO:0000313" key="3">
    <source>
        <dbReference type="Proteomes" id="UP000035100"/>
    </source>
</evidence>
<sequence length="318" mass="33984">MGDAAALLISDFHLDRVDDPVTGIDTRILRKRGGRRVIAQNHVSAGLDRRRARAAGLAGGPEGCERGAPPAPATGAKKGYRQMSHETDRTDGPPDTLIESATPTRADLDRLARTAGRVTFRGCVFDELDLGHLDVTDWRFETCSLARARLTGARFGDSAFVNCRAPGATFAGAALADTVVEGGSYANASFVEARLSSVRFARCKMTGADLGSVAALDVTFEEVLLVLSVLPGFSFRKAHLSGLDLSEADLRRCDFREAVLNDCSLRDANIADCRFQGADLRGADLGGLRLTEADRFRGAIISKRQAGDLLGQLGLHVL</sequence>
<gene>
    <name evidence="2" type="ORF">Wenmar_01190</name>
</gene>
<dbReference type="AlphaFoldDB" id="A0A0D0PFZ2"/>
<dbReference type="InterPro" id="IPR001646">
    <property type="entry name" value="5peptide_repeat"/>
</dbReference>
<dbReference type="InterPro" id="IPR051082">
    <property type="entry name" value="Pentapeptide-BTB/POZ_domain"/>
</dbReference>
<organism evidence="2 3">
    <name type="scientific">Wenxinia marina DSM 24838</name>
    <dbReference type="NCBI Taxonomy" id="1123501"/>
    <lineage>
        <taxon>Bacteria</taxon>
        <taxon>Pseudomonadati</taxon>
        <taxon>Pseudomonadota</taxon>
        <taxon>Alphaproteobacteria</taxon>
        <taxon>Rhodobacterales</taxon>
        <taxon>Roseobacteraceae</taxon>
        <taxon>Wenxinia</taxon>
    </lineage>
</organism>
<dbReference type="EMBL" id="AONG01000006">
    <property type="protein sequence ID" value="KIQ70231.1"/>
    <property type="molecule type" value="Genomic_DNA"/>
</dbReference>
<dbReference type="Pfam" id="PF00805">
    <property type="entry name" value="Pentapeptide"/>
    <property type="match status" value="3"/>
</dbReference>
<dbReference type="RefSeq" id="WP_018302968.1">
    <property type="nucleotide sequence ID" value="NZ_KB902288.1"/>
</dbReference>
<dbReference type="SUPFAM" id="SSF141571">
    <property type="entry name" value="Pentapeptide repeat-like"/>
    <property type="match status" value="2"/>
</dbReference>
<dbReference type="PANTHER" id="PTHR14136:SF17">
    <property type="entry name" value="BTB_POZ DOMAIN-CONTAINING PROTEIN KCTD9"/>
    <property type="match status" value="1"/>
</dbReference>
<evidence type="ECO:0000313" key="2">
    <source>
        <dbReference type="EMBL" id="KIQ70231.1"/>
    </source>
</evidence>
<proteinExistence type="predicted"/>
<name>A0A0D0PFZ2_9RHOB</name>
<reference evidence="2 3" key="1">
    <citation type="submission" date="2013-01" db="EMBL/GenBank/DDBJ databases">
        <authorList>
            <person name="Fiebig A."/>
            <person name="Goeker M."/>
            <person name="Klenk H.-P.P."/>
        </authorList>
    </citation>
    <scope>NUCLEOTIDE SEQUENCE [LARGE SCALE GENOMIC DNA]</scope>
    <source>
        <strain evidence="2 3">DSM 24838</strain>
    </source>
</reference>
<dbReference type="Proteomes" id="UP000035100">
    <property type="component" value="Unassembled WGS sequence"/>
</dbReference>
<dbReference type="Gene3D" id="2.160.20.80">
    <property type="entry name" value="E3 ubiquitin-protein ligase SopA"/>
    <property type="match status" value="2"/>
</dbReference>
<feature type="compositionally biased region" description="Basic and acidic residues" evidence="1">
    <location>
        <begin position="83"/>
        <end position="92"/>
    </location>
</feature>
<accession>A0A0D0PFZ2</accession>
<keyword evidence="3" id="KW-1185">Reference proteome</keyword>
<dbReference type="PANTHER" id="PTHR14136">
    <property type="entry name" value="BTB_POZ DOMAIN-CONTAINING PROTEIN KCTD9"/>
    <property type="match status" value="1"/>
</dbReference>